<keyword evidence="4" id="KW-1185">Reference proteome</keyword>
<gene>
    <name evidence="3" type="ORF">M9458_001128</name>
</gene>
<evidence type="ECO:0000256" key="2">
    <source>
        <dbReference type="SAM" id="SignalP"/>
    </source>
</evidence>
<comment type="caution">
    <text evidence="3">The sequence shown here is derived from an EMBL/GenBank/DDBJ whole genome shotgun (WGS) entry which is preliminary data.</text>
</comment>
<feature type="region of interest" description="Disordered" evidence="1">
    <location>
        <begin position="14"/>
        <end position="51"/>
    </location>
</feature>
<dbReference type="Proteomes" id="UP001529510">
    <property type="component" value="Unassembled WGS sequence"/>
</dbReference>
<name>A0ABD0RYB1_CIRMR</name>
<keyword evidence="2" id="KW-0732">Signal</keyword>
<organism evidence="3 4">
    <name type="scientific">Cirrhinus mrigala</name>
    <name type="common">Mrigala</name>
    <dbReference type="NCBI Taxonomy" id="683832"/>
    <lineage>
        <taxon>Eukaryota</taxon>
        <taxon>Metazoa</taxon>
        <taxon>Chordata</taxon>
        <taxon>Craniata</taxon>
        <taxon>Vertebrata</taxon>
        <taxon>Euteleostomi</taxon>
        <taxon>Actinopterygii</taxon>
        <taxon>Neopterygii</taxon>
        <taxon>Teleostei</taxon>
        <taxon>Ostariophysi</taxon>
        <taxon>Cypriniformes</taxon>
        <taxon>Cyprinidae</taxon>
        <taxon>Labeoninae</taxon>
        <taxon>Labeonini</taxon>
        <taxon>Cirrhinus</taxon>
    </lineage>
</organism>
<feature type="non-terminal residue" evidence="3">
    <location>
        <position position="51"/>
    </location>
</feature>
<dbReference type="AlphaFoldDB" id="A0ABD0RYB1"/>
<feature type="compositionally biased region" description="Polar residues" evidence="1">
    <location>
        <begin position="14"/>
        <end position="40"/>
    </location>
</feature>
<evidence type="ECO:0000313" key="3">
    <source>
        <dbReference type="EMBL" id="KAL0203110.1"/>
    </source>
</evidence>
<proteinExistence type="predicted"/>
<evidence type="ECO:0000313" key="4">
    <source>
        <dbReference type="Proteomes" id="UP001529510"/>
    </source>
</evidence>
<dbReference type="EMBL" id="JAMKFB020000001">
    <property type="protein sequence ID" value="KAL0203110.1"/>
    <property type="molecule type" value="Genomic_DNA"/>
</dbReference>
<protein>
    <submittedName>
        <fullName evidence="3">Uncharacterized protein</fullName>
    </submittedName>
</protein>
<feature type="chain" id="PRO_5044827109" evidence="2">
    <location>
        <begin position="17"/>
        <end position="51"/>
    </location>
</feature>
<feature type="signal peptide" evidence="2">
    <location>
        <begin position="1"/>
        <end position="16"/>
    </location>
</feature>
<accession>A0ABD0RYB1</accession>
<evidence type="ECO:0000256" key="1">
    <source>
        <dbReference type="SAM" id="MobiDB-lite"/>
    </source>
</evidence>
<reference evidence="3 4" key="1">
    <citation type="submission" date="2024-05" db="EMBL/GenBank/DDBJ databases">
        <title>Genome sequencing and assembly of Indian major carp, Cirrhinus mrigala (Hamilton, 1822).</title>
        <authorList>
            <person name="Mohindra V."/>
            <person name="Chowdhury L.M."/>
            <person name="Lal K."/>
            <person name="Jena J.K."/>
        </authorList>
    </citation>
    <scope>NUCLEOTIDE SEQUENCE [LARGE SCALE GENOMIC DNA]</scope>
    <source>
        <strain evidence="3">CM1030</strain>
        <tissue evidence="3">Blood</tissue>
    </source>
</reference>
<sequence length="51" mass="5397">MLMLIIAVVRMGETQATESEAQVNSIKSLEPQSAATNRSSGIPKKGNIPAQ</sequence>